<dbReference type="SUPFAM" id="SSF75169">
    <property type="entry name" value="DsrEFH-like"/>
    <property type="match status" value="1"/>
</dbReference>
<evidence type="ECO:0000313" key="1">
    <source>
        <dbReference type="EMBL" id="TFD75609.1"/>
    </source>
</evidence>
<dbReference type="OrthoDB" id="5113984at2"/>
<dbReference type="Gene3D" id="3.40.1260.10">
    <property type="entry name" value="DsrEFH-like"/>
    <property type="match status" value="1"/>
</dbReference>
<dbReference type="PANTHER" id="PTHR37691:SF1">
    <property type="entry name" value="BLR3518 PROTEIN"/>
    <property type="match status" value="1"/>
</dbReference>
<reference evidence="1 2" key="1">
    <citation type="submission" date="2019-03" db="EMBL/GenBank/DDBJ databases">
        <title>Genomics of glacier-inhabiting Cryobacterium strains.</title>
        <authorList>
            <person name="Liu Q."/>
            <person name="Xin Y.-H."/>
        </authorList>
    </citation>
    <scope>NUCLEOTIDE SEQUENCE [LARGE SCALE GENOMIC DNA]</scope>
    <source>
        <strain evidence="1 2">Hh4</strain>
    </source>
</reference>
<protein>
    <submittedName>
        <fullName evidence="1">Uncharacterized protein</fullName>
    </submittedName>
</protein>
<dbReference type="InterPro" id="IPR003787">
    <property type="entry name" value="Sulphur_relay_DsrE/F-like"/>
</dbReference>
<dbReference type="Proteomes" id="UP000298313">
    <property type="component" value="Unassembled WGS sequence"/>
</dbReference>
<sequence>MTIHPGLLLHVSGAEEPQLKAGIRAAHNARAQLPDLMMEIVVQGPAVAFLQSGSALEPELASDLTDLGPVHVAVLACANSMRSIGVKPDELLRGVIVVPAAVAHLATRQLDGWAYIRV</sequence>
<gene>
    <name evidence="1" type="ORF">E3T48_11065</name>
</gene>
<dbReference type="Pfam" id="PF02635">
    <property type="entry name" value="DsrE"/>
    <property type="match status" value="1"/>
</dbReference>
<dbReference type="EMBL" id="SOHH01000075">
    <property type="protein sequence ID" value="TFD75609.1"/>
    <property type="molecule type" value="Genomic_DNA"/>
</dbReference>
<comment type="caution">
    <text evidence="1">The sequence shown here is derived from an EMBL/GenBank/DDBJ whole genome shotgun (WGS) entry which is preliminary data.</text>
</comment>
<organism evidence="1 2">
    <name type="scientific">Cryobacterium fucosi</name>
    <dbReference type="NCBI Taxonomy" id="1259157"/>
    <lineage>
        <taxon>Bacteria</taxon>
        <taxon>Bacillati</taxon>
        <taxon>Actinomycetota</taxon>
        <taxon>Actinomycetes</taxon>
        <taxon>Micrococcales</taxon>
        <taxon>Microbacteriaceae</taxon>
        <taxon>Cryobacterium</taxon>
    </lineage>
</organism>
<dbReference type="AlphaFoldDB" id="A0A4R9B6G1"/>
<evidence type="ECO:0000313" key="2">
    <source>
        <dbReference type="Proteomes" id="UP000298313"/>
    </source>
</evidence>
<proteinExistence type="predicted"/>
<dbReference type="PANTHER" id="PTHR37691">
    <property type="entry name" value="BLR3518 PROTEIN"/>
    <property type="match status" value="1"/>
</dbReference>
<keyword evidence="2" id="KW-1185">Reference proteome</keyword>
<accession>A0A4R9B6G1</accession>
<name>A0A4R9B6G1_9MICO</name>
<dbReference type="InterPro" id="IPR027396">
    <property type="entry name" value="DsrEFH-like"/>
</dbReference>